<dbReference type="SMART" id="SM00460">
    <property type="entry name" value="TGc"/>
    <property type="match status" value="1"/>
</dbReference>
<gene>
    <name evidence="4" type="ORF">DQX05_04750</name>
</gene>
<organism evidence="4 5">
    <name type="scientific">Paenibacillus thiaminolyticus</name>
    <name type="common">Bacillus thiaminolyticus</name>
    <dbReference type="NCBI Taxonomy" id="49283"/>
    <lineage>
        <taxon>Bacteria</taxon>
        <taxon>Bacillati</taxon>
        <taxon>Bacillota</taxon>
        <taxon>Bacilli</taxon>
        <taxon>Bacillales</taxon>
        <taxon>Paenibacillaceae</taxon>
        <taxon>Paenibacillus</taxon>
    </lineage>
</organism>
<keyword evidence="2" id="KW-0812">Transmembrane</keyword>
<dbReference type="OrthoDB" id="9804872at2"/>
<dbReference type="SUPFAM" id="SSF54001">
    <property type="entry name" value="Cysteine proteinases"/>
    <property type="match status" value="1"/>
</dbReference>
<dbReference type="EMBL" id="QYZD01000002">
    <property type="protein sequence ID" value="RJG26200.1"/>
    <property type="molecule type" value="Genomic_DNA"/>
</dbReference>
<feature type="transmembrane region" description="Helical" evidence="2">
    <location>
        <begin position="69"/>
        <end position="98"/>
    </location>
</feature>
<feature type="region of interest" description="Disordered" evidence="1">
    <location>
        <begin position="580"/>
        <end position="619"/>
    </location>
</feature>
<name>A0A3A3GPB7_PANTH</name>
<feature type="transmembrane region" description="Helical" evidence="2">
    <location>
        <begin position="622"/>
        <end position="647"/>
    </location>
</feature>
<feature type="region of interest" description="Disordered" evidence="1">
    <location>
        <begin position="527"/>
        <end position="546"/>
    </location>
</feature>
<dbReference type="InterPro" id="IPR002931">
    <property type="entry name" value="Transglutaminase-like"/>
</dbReference>
<feature type="transmembrane region" description="Helical" evidence="2">
    <location>
        <begin position="211"/>
        <end position="231"/>
    </location>
</feature>
<dbReference type="InterPro" id="IPR052901">
    <property type="entry name" value="Bact_TGase-like"/>
</dbReference>
<evidence type="ECO:0000256" key="2">
    <source>
        <dbReference type="SAM" id="Phobius"/>
    </source>
</evidence>
<dbReference type="Pfam" id="PF01841">
    <property type="entry name" value="Transglut_core"/>
    <property type="match status" value="1"/>
</dbReference>
<dbReference type="PANTHER" id="PTHR42736:SF1">
    <property type="entry name" value="PROTEIN-GLUTAMINE GAMMA-GLUTAMYLTRANSFERASE"/>
    <property type="match status" value="1"/>
</dbReference>
<protein>
    <submittedName>
        <fullName evidence="4">DUF4129 domain-containing protein</fullName>
    </submittedName>
</protein>
<accession>A0A3A3GPB7</accession>
<feature type="transmembrane region" description="Helical" evidence="2">
    <location>
        <begin position="36"/>
        <end position="57"/>
    </location>
</feature>
<feature type="domain" description="Transglutaminase-like" evidence="3">
    <location>
        <begin position="494"/>
        <end position="578"/>
    </location>
</feature>
<dbReference type="PANTHER" id="PTHR42736">
    <property type="entry name" value="PROTEIN-GLUTAMINE GAMMA-GLUTAMYLTRANSFERASE"/>
    <property type="match status" value="1"/>
</dbReference>
<comment type="caution">
    <text evidence="4">The sequence shown here is derived from an EMBL/GenBank/DDBJ whole genome shotgun (WGS) entry which is preliminary data.</text>
</comment>
<evidence type="ECO:0000256" key="1">
    <source>
        <dbReference type="SAM" id="MobiDB-lite"/>
    </source>
</evidence>
<evidence type="ECO:0000313" key="5">
    <source>
        <dbReference type="Proteomes" id="UP000266177"/>
    </source>
</evidence>
<proteinExistence type="predicted"/>
<reference evidence="4 5" key="1">
    <citation type="submission" date="2018-09" db="EMBL/GenBank/DDBJ databases">
        <title>Paenibacillus SK2017-BO5.</title>
        <authorList>
            <person name="Piskunova J.V."/>
            <person name="Dubiley S.A."/>
            <person name="Severinov K.V."/>
        </authorList>
    </citation>
    <scope>NUCLEOTIDE SEQUENCE [LARGE SCALE GENOMIC DNA]</scope>
    <source>
        <strain evidence="4 5">BO5</strain>
    </source>
</reference>
<keyword evidence="2" id="KW-1133">Transmembrane helix</keyword>
<feature type="transmembrane region" description="Helical" evidence="2">
    <location>
        <begin position="144"/>
        <end position="161"/>
    </location>
</feature>
<dbReference type="InterPro" id="IPR021878">
    <property type="entry name" value="TgpA_N"/>
</dbReference>
<evidence type="ECO:0000313" key="4">
    <source>
        <dbReference type="EMBL" id="RJG26200.1"/>
    </source>
</evidence>
<feature type="compositionally biased region" description="Basic and acidic residues" evidence="1">
    <location>
        <begin position="605"/>
        <end position="618"/>
    </location>
</feature>
<keyword evidence="2" id="KW-0472">Membrane</keyword>
<dbReference type="Gene3D" id="3.10.620.30">
    <property type="match status" value="1"/>
</dbReference>
<dbReference type="Proteomes" id="UP000266177">
    <property type="component" value="Unassembled WGS sequence"/>
</dbReference>
<sequence>MEVNRQPESAYSASSVQPAAPGMMKRWLLGGWSERLFWTCLAVMVWQWIVMLEPYWYDETIAMSRDALLMIWGVSVLFPRQFFGRLLIGLPLVLRLIYMELVHNHLWIEDGSRWERLQAFHPYIWFVIGIWLCYEALNQIVRGPGRIIMWLLVQVAVFGILDSFTEDILWDQVAWIVGAALVWLIGLHFSQMKHSYPEMKRTSLRYLLQMAVSAIAVIALIITVGVSVPGLEPILTDPYTAWTNRNGTGGTFVDRIVSNVTGTGATSPTTSGYSNHDSQLGDGFQLDYQPVMTVTSEARGYWRGEAKDIYTGQGWVDARREERLEPMSLGERFEADDAPSKRIQTKEIIQTVQIQSDQVYPVLFGMYSVAAVEELEGGDPDGLSWNGRESEVRYVGRGAARYPISYTIVSHVPIVSEQELRAALPSEAPDSAYLQLPDRLPARVVDLARSLTEGETNNYDKAKKIEQYLRTQFTYTNVPNISKRTSDDFVDGFLFEVKEGYCDYFSTSMAVMLRSVGVPTRWVKGYAPGAREGSDPTMMTGSFDPDEGGRFRVTNADAHSWVEVYMGEYGWVSFEPTPGFSMPSPEQAEEQEPDKPAEQEEETQPEVKEEKKASKPEEETALPAWVITAARSIVGAVVLGAIAWLVWQWGQAGFSLRWPRTFRRRISPNERVVLETELWLSYCRLRGLRKEPHETVREAAFRWSEGQQELEASLQVIVPLFEQAKYSGEPLEQADVARFREAVRQFRRVRKR</sequence>
<dbReference type="RefSeq" id="WP_119791300.1">
    <property type="nucleotide sequence ID" value="NZ_QYZD01000002.1"/>
</dbReference>
<dbReference type="Pfam" id="PF13559">
    <property type="entry name" value="DUF4129"/>
    <property type="match status" value="1"/>
</dbReference>
<dbReference type="AlphaFoldDB" id="A0A3A3GPB7"/>
<evidence type="ECO:0000259" key="3">
    <source>
        <dbReference type="SMART" id="SM00460"/>
    </source>
</evidence>
<feature type="transmembrane region" description="Helical" evidence="2">
    <location>
        <begin position="118"/>
        <end position="137"/>
    </location>
</feature>
<dbReference type="Pfam" id="PF11992">
    <property type="entry name" value="TgpA_N"/>
    <property type="match status" value="1"/>
</dbReference>
<dbReference type="InterPro" id="IPR025403">
    <property type="entry name" value="TgpA-like_C"/>
</dbReference>
<feature type="transmembrane region" description="Helical" evidence="2">
    <location>
        <begin position="173"/>
        <end position="190"/>
    </location>
</feature>
<dbReference type="InterPro" id="IPR038765">
    <property type="entry name" value="Papain-like_cys_pep_sf"/>
</dbReference>